<dbReference type="InterPro" id="IPR015424">
    <property type="entry name" value="PyrdxlP-dep_Trfase"/>
</dbReference>
<evidence type="ECO:0000313" key="4">
    <source>
        <dbReference type="Proteomes" id="UP000187172"/>
    </source>
</evidence>
<dbReference type="GO" id="GO:0009116">
    <property type="term" value="P:nucleoside metabolic process"/>
    <property type="evidence" value="ECO:0007669"/>
    <property type="project" value="InterPro"/>
</dbReference>
<protein>
    <submittedName>
        <fullName evidence="3">Glycine dehydrogenase</fullName>
    </submittedName>
</protein>
<dbReference type="GO" id="GO:0004375">
    <property type="term" value="F:glycine dehydrogenase (decarboxylating) activity"/>
    <property type="evidence" value="ECO:0007669"/>
    <property type="project" value="InterPro"/>
</dbReference>
<keyword evidence="4" id="KW-1185">Reference proteome</keyword>
<evidence type="ECO:0000256" key="1">
    <source>
        <dbReference type="ARBA" id="ARBA00023002"/>
    </source>
</evidence>
<dbReference type="EMBL" id="MRTP01000015">
    <property type="protein sequence ID" value="OMF48939.1"/>
    <property type="molecule type" value="Genomic_DNA"/>
</dbReference>
<dbReference type="NCBIfam" id="NF001696">
    <property type="entry name" value="PRK00451.1"/>
    <property type="match status" value="1"/>
</dbReference>
<sequence length="479" mass="52220">MAEHRTYAHPYIPNTVPEVRDAMLREIGLTSMDQLHDAIPDHLKLKREMDLPPAMNEYELRWHIEGILAKNKHGADYLNFLGAGCWQHFIPAVCDEINQRSEFVTAYAGEPYEDHGRFQALFEYQSLLAELVDMDVVNVPTFDWAQAASTAIRMAGRITGRRTALIPRSVDPDKVAIIRNYCTPVMDIRMVEIDPATGKMDLADLQRKLDGNTAAVYFENPGYLGIIEDQGADISRLAHAAQALSIVGVDPISLGVLEPPARYGADIVCGDLQPLGMHMNYGGGQAGFIATRDEEKFVMEYPSRLFGIVPTEVEGEYGFGDVAYERTSFALREKGKESVGTQTALWGITAGVYLALMGPSGMQEVGGTIVQKAKYAASQLSGIPGVSLRFGGTPFFKEFVVDFNGTGRTVADINRRLLDEGIFGGKDLSAGYPEWGQCALYCVTEIHTQADLDRLAGAVRAIVGADASAAGASGEEQTP</sequence>
<dbReference type="Gene3D" id="3.40.640.10">
    <property type="entry name" value="Type I PLP-dependent aspartate aminotransferase-like (Major domain)"/>
    <property type="match status" value="1"/>
</dbReference>
<dbReference type="InterPro" id="IPR023010">
    <property type="entry name" value="GcvPA"/>
</dbReference>
<accession>A0A1R1EAV5</accession>
<dbReference type="STRING" id="297318.BK138_30680"/>
<name>A0A1R1EAV5_9BACL</name>
<evidence type="ECO:0000259" key="2">
    <source>
        <dbReference type="Pfam" id="PF02347"/>
    </source>
</evidence>
<organism evidence="3 4">
    <name type="scientific">Paenibacillus rhizosphaerae</name>
    <dbReference type="NCBI Taxonomy" id="297318"/>
    <lineage>
        <taxon>Bacteria</taxon>
        <taxon>Bacillati</taxon>
        <taxon>Bacillota</taxon>
        <taxon>Bacilli</taxon>
        <taxon>Bacillales</taxon>
        <taxon>Paenibacillaceae</taxon>
        <taxon>Paenibacillus</taxon>
    </lineage>
</organism>
<dbReference type="InterPro" id="IPR015421">
    <property type="entry name" value="PyrdxlP-dep_Trfase_major"/>
</dbReference>
<dbReference type="SUPFAM" id="SSF53383">
    <property type="entry name" value="PLP-dependent transferases"/>
    <property type="match status" value="1"/>
</dbReference>
<dbReference type="AlphaFoldDB" id="A0A1R1EAV5"/>
<reference evidence="3 4" key="1">
    <citation type="submission" date="2016-11" db="EMBL/GenBank/DDBJ databases">
        <title>Paenibacillus species isolates.</title>
        <authorList>
            <person name="Beno S.M."/>
        </authorList>
    </citation>
    <scope>NUCLEOTIDE SEQUENCE [LARGE SCALE GENOMIC DNA]</scope>
    <source>
        <strain evidence="3 4">FSL R5-0378</strain>
    </source>
</reference>
<dbReference type="Proteomes" id="UP000187172">
    <property type="component" value="Unassembled WGS sequence"/>
</dbReference>
<comment type="caution">
    <text evidence="3">The sequence shown here is derived from an EMBL/GenBank/DDBJ whole genome shotgun (WGS) entry which is preliminary data.</text>
</comment>
<evidence type="ECO:0000313" key="3">
    <source>
        <dbReference type="EMBL" id="OMF48939.1"/>
    </source>
</evidence>
<dbReference type="RefSeq" id="WP_076175665.1">
    <property type="nucleotide sequence ID" value="NZ_MRTP01000015.1"/>
</dbReference>
<dbReference type="Pfam" id="PF02347">
    <property type="entry name" value="GDC-P"/>
    <property type="match status" value="1"/>
</dbReference>
<dbReference type="Gene3D" id="3.90.1150.10">
    <property type="entry name" value="Aspartate Aminotransferase, domain 1"/>
    <property type="match status" value="1"/>
</dbReference>
<dbReference type="PANTHER" id="PTHR42806:SF1">
    <property type="entry name" value="GLYCINE DEHYDROGENASE (DECARBOXYLATING)"/>
    <property type="match status" value="1"/>
</dbReference>
<proteinExistence type="predicted"/>
<dbReference type="PANTHER" id="PTHR42806">
    <property type="entry name" value="GLYCINE CLEAVAGE SYSTEM P-PROTEIN"/>
    <property type="match status" value="1"/>
</dbReference>
<feature type="domain" description="Glycine cleavage system P-protein N-terminal" evidence="2">
    <location>
        <begin position="11"/>
        <end position="402"/>
    </location>
</feature>
<keyword evidence="1" id="KW-0560">Oxidoreductase</keyword>
<dbReference type="InterPro" id="IPR015422">
    <property type="entry name" value="PyrdxlP-dep_Trfase_small"/>
</dbReference>
<dbReference type="InterPro" id="IPR049315">
    <property type="entry name" value="GDC-P_N"/>
</dbReference>
<gene>
    <name evidence="3" type="ORF">BK138_30680</name>
</gene>